<evidence type="ECO:0000256" key="2">
    <source>
        <dbReference type="ARBA" id="ARBA00023125"/>
    </source>
</evidence>
<keyword evidence="7" id="KW-1185">Reference proteome</keyword>
<feature type="domain" description="HTH araC/xylS-type" evidence="5">
    <location>
        <begin position="257"/>
        <end position="355"/>
    </location>
</feature>
<dbReference type="Pfam" id="PF12625">
    <property type="entry name" value="Arabinose_bd"/>
    <property type="match status" value="1"/>
</dbReference>
<protein>
    <submittedName>
        <fullName evidence="6">AraC family transcriptional regulator</fullName>
    </submittedName>
</protein>
<reference evidence="6 7" key="1">
    <citation type="submission" date="2020-12" db="EMBL/GenBank/DDBJ databases">
        <authorList>
            <person name="Shan Y."/>
        </authorList>
    </citation>
    <scope>NUCLEOTIDE SEQUENCE [LARGE SCALE GENOMIC DNA]</scope>
    <source>
        <strain evidence="7">csc3.9</strain>
    </source>
</reference>
<gene>
    <name evidence="6" type="ORF">I6N98_08810</name>
</gene>
<dbReference type="PROSITE" id="PS01124">
    <property type="entry name" value="HTH_ARAC_FAMILY_2"/>
    <property type="match status" value="1"/>
</dbReference>
<dbReference type="InterPro" id="IPR032687">
    <property type="entry name" value="AraC-type_N"/>
</dbReference>
<sequence length="380" mass="43629">MPKPANLKPGQVPLKYARNMLQVVTAQGYNPAELLHSLQFPVDPLAANADRDAMIDARLYTRLYRRVMWLLQDESFGLGLRQRTPAGSFRMLALFIIHCETLGQALQRAAEFMSFCRTLTDTPSGVKYPVQLLEDGSARFRFPDDGDLAGSGDVNQQRYTTAHTMAIWRRFCQWLIGKPLDLRSVHLQAPEPEKRAYFDQLFDTELVFGAEYNAFFMPSYTLDCPLVRTEDSLRRFLRDAPYHLLVSPDEDDSTLLSQMKRIVGNDLSHEFPSVVAMADRLHMSVRTLRRRLKEHGTTYQQFKDELRREHAMRWLNQPELKINAISALLGFDEPSAFHRSFKKWTGMTPGEYRTSRQSLTHDSAAPAATGNYKRSEFDGR</sequence>
<name>A0A7T4R3Q1_9GAMM</name>
<dbReference type="AlphaFoldDB" id="A0A7T4R3Q1"/>
<dbReference type="InterPro" id="IPR020449">
    <property type="entry name" value="Tscrpt_reg_AraC-type_HTH"/>
</dbReference>
<evidence type="ECO:0000313" key="6">
    <source>
        <dbReference type="EMBL" id="QQD19915.1"/>
    </source>
</evidence>
<accession>A0A7T4R3Q1</accession>
<evidence type="ECO:0000256" key="3">
    <source>
        <dbReference type="ARBA" id="ARBA00023163"/>
    </source>
</evidence>
<dbReference type="GO" id="GO:0003700">
    <property type="term" value="F:DNA-binding transcription factor activity"/>
    <property type="evidence" value="ECO:0007669"/>
    <property type="project" value="InterPro"/>
</dbReference>
<keyword evidence="3" id="KW-0804">Transcription</keyword>
<evidence type="ECO:0000259" key="5">
    <source>
        <dbReference type="PROSITE" id="PS01124"/>
    </source>
</evidence>
<keyword evidence="2" id="KW-0238">DNA-binding</keyword>
<dbReference type="SUPFAM" id="SSF46689">
    <property type="entry name" value="Homeodomain-like"/>
    <property type="match status" value="1"/>
</dbReference>
<evidence type="ECO:0000256" key="1">
    <source>
        <dbReference type="ARBA" id="ARBA00023015"/>
    </source>
</evidence>
<dbReference type="Gene3D" id="1.10.10.60">
    <property type="entry name" value="Homeodomain-like"/>
    <property type="match status" value="1"/>
</dbReference>
<dbReference type="InterPro" id="IPR009057">
    <property type="entry name" value="Homeodomain-like_sf"/>
</dbReference>
<dbReference type="PRINTS" id="PR00032">
    <property type="entry name" value="HTHARAC"/>
</dbReference>
<organism evidence="6 7">
    <name type="scientific">Spongiibacter nanhainus</name>
    <dbReference type="NCBI Taxonomy" id="2794344"/>
    <lineage>
        <taxon>Bacteria</taxon>
        <taxon>Pseudomonadati</taxon>
        <taxon>Pseudomonadota</taxon>
        <taxon>Gammaproteobacteria</taxon>
        <taxon>Cellvibrionales</taxon>
        <taxon>Spongiibacteraceae</taxon>
        <taxon>Spongiibacter</taxon>
    </lineage>
</organism>
<dbReference type="PANTHER" id="PTHR47894">
    <property type="entry name" value="HTH-TYPE TRANSCRIPTIONAL REGULATOR GADX"/>
    <property type="match status" value="1"/>
</dbReference>
<proteinExistence type="predicted"/>
<keyword evidence="1" id="KW-0805">Transcription regulation</keyword>
<dbReference type="KEGG" id="snan:I6N98_08810"/>
<dbReference type="GO" id="GO:0005829">
    <property type="term" value="C:cytosol"/>
    <property type="evidence" value="ECO:0007669"/>
    <property type="project" value="TreeGrafter"/>
</dbReference>
<dbReference type="GO" id="GO:0000976">
    <property type="term" value="F:transcription cis-regulatory region binding"/>
    <property type="evidence" value="ECO:0007669"/>
    <property type="project" value="TreeGrafter"/>
</dbReference>
<evidence type="ECO:0000256" key="4">
    <source>
        <dbReference type="SAM" id="MobiDB-lite"/>
    </source>
</evidence>
<feature type="region of interest" description="Disordered" evidence="4">
    <location>
        <begin position="352"/>
        <end position="380"/>
    </location>
</feature>
<dbReference type="RefSeq" id="WP_198571399.1">
    <property type="nucleotide sequence ID" value="NZ_CP066167.1"/>
</dbReference>
<dbReference type="EMBL" id="CP066167">
    <property type="protein sequence ID" value="QQD19915.1"/>
    <property type="molecule type" value="Genomic_DNA"/>
</dbReference>
<dbReference type="SMART" id="SM00342">
    <property type="entry name" value="HTH_ARAC"/>
    <property type="match status" value="1"/>
</dbReference>
<dbReference type="PANTHER" id="PTHR47894:SF1">
    <property type="entry name" value="HTH-TYPE TRANSCRIPTIONAL REGULATOR VQSM"/>
    <property type="match status" value="1"/>
</dbReference>
<dbReference type="Pfam" id="PF12833">
    <property type="entry name" value="HTH_18"/>
    <property type="match status" value="1"/>
</dbReference>
<evidence type="ECO:0000313" key="7">
    <source>
        <dbReference type="Proteomes" id="UP000596063"/>
    </source>
</evidence>
<dbReference type="Proteomes" id="UP000596063">
    <property type="component" value="Chromosome"/>
</dbReference>
<dbReference type="InterPro" id="IPR018060">
    <property type="entry name" value="HTH_AraC"/>
</dbReference>